<protein>
    <recommendedName>
        <fullName evidence="3">Mycothiol-dependent maleylpyruvate isomerase metal-binding domain-containing protein</fullName>
    </recommendedName>
</protein>
<proteinExistence type="predicted"/>
<dbReference type="InterPro" id="IPR017517">
    <property type="entry name" value="Maleyloyr_isom"/>
</dbReference>
<dbReference type="PATRIC" id="fig|1121353.3.peg.1685"/>
<dbReference type="eggNOG" id="COG0243">
    <property type="taxonomic scope" value="Bacteria"/>
</dbReference>
<dbReference type="SUPFAM" id="SSF109854">
    <property type="entry name" value="DinB/YfiT-like putative metalloenzymes"/>
    <property type="match status" value="1"/>
</dbReference>
<reference evidence="1 2" key="1">
    <citation type="submission" date="2013-02" db="EMBL/GenBank/DDBJ databases">
        <title>The complete genome sequence of Corynebacterium callunae DSM 20147.</title>
        <authorList>
            <person name="Ruckert C."/>
            <person name="Albersmeier A."/>
            <person name="Kalinowski J."/>
        </authorList>
    </citation>
    <scope>NUCLEOTIDE SEQUENCE [LARGE SCALE GENOMIC DNA]</scope>
    <source>
        <strain evidence="1 2">DSM 20147</strain>
    </source>
</reference>
<dbReference type="InterPro" id="IPR034660">
    <property type="entry name" value="DinB/YfiT-like"/>
</dbReference>
<evidence type="ECO:0000313" key="2">
    <source>
        <dbReference type="Proteomes" id="UP000011760"/>
    </source>
</evidence>
<dbReference type="AlphaFoldDB" id="M1UFV0"/>
<organism evidence="1 2">
    <name type="scientific">Corynebacterium callunae DSM 20147</name>
    <dbReference type="NCBI Taxonomy" id="1121353"/>
    <lineage>
        <taxon>Bacteria</taxon>
        <taxon>Bacillati</taxon>
        <taxon>Actinomycetota</taxon>
        <taxon>Actinomycetes</taxon>
        <taxon>Mycobacteriales</taxon>
        <taxon>Corynebacteriaceae</taxon>
        <taxon>Corynebacterium</taxon>
    </lineage>
</organism>
<sequence length="211" mass="23490">MKLSAFEREALKNSLLEKGPEAPTLCGEWKTRDLAVHLLVREQYPVSFLRSQLPVGGDPAEELTQEALQRPYEEVVEQWAAGPKGLNPWRALDTMGNAMEHFIHHEDVRRGALTPGEPVEEREISPEHARELHRLLKLSAPRFIKADRPVILAPTGMPRIVHNDKSGVSADGESVIRVQGGVGELILWIYGRKVVNVDITGDTSNLKLSSL</sequence>
<gene>
    <name evidence="1" type="ORF">H924_08265</name>
</gene>
<dbReference type="RefSeq" id="WP_015651526.1">
    <property type="nucleotide sequence ID" value="NC_020506.1"/>
</dbReference>
<dbReference type="Proteomes" id="UP000011760">
    <property type="component" value="Chromosome"/>
</dbReference>
<dbReference type="STRING" id="1121353.H924_08265"/>
<dbReference type="OrthoDB" id="3268903at2"/>
<dbReference type="InterPro" id="IPR017519">
    <property type="entry name" value="CHP03085"/>
</dbReference>
<dbReference type="NCBIfam" id="TIGR03085">
    <property type="entry name" value="TIGR03085 family metal-binding protein"/>
    <property type="match status" value="1"/>
</dbReference>
<name>M1UFV0_9CORY</name>
<dbReference type="HOGENOM" id="CLU_1287934_0_0_11"/>
<accession>M1UFV0</accession>
<dbReference type="NCBIfam" id="TIGR03083">
    <property type="entry name" value="maleylpyruvate isomerase family mycothiol-dependent enzyme"/>
    <property type="match status" value="1"/>
</dbReference>
<dbReference type="EMBL" id="CP004354">
    <property type="protein sequence ID" value="AGG67095.1"/>
    <property type="molecule type" value="Genomic_DNA"/>
</dbReference>
<dbReference type="KEGG" id="ccn:H924_08265"/>
<evidence type="ECO:0000313" key="1">
    <source>
        <dbReference type="EMBL" id="AGG67095.1"/>
    </source>
</evidence>
<keyword evidence="2" id="KW-1185">Reference proteome</keyword>
<evidence type="ECO:0008006" key="3">
    <source>
        <dbReference type="Google" id="ProtNLM"/>
    </source>
</evidence>